<gene>
    <name evidence="4" type="primary">Dana\GF16306</name>
    <name evidence="4" type="synonym">dana_GLEANR_17577</name>
    <name evidence="4" type="ORF">GF16306</name>
</gene>
<feature type="region of interest" description="Disordered" evidence="3">
    <location>
        <begin position="259"/>
        <end position="291"/>
    </location>
</feature>
<dbReference type="GO" id="GO:0007283">
    <property type="term" value="P:spermatogenesis"/>
    <property type="evidence" value="ECO:0007669"/>
    <property type="project" value="EnsemblMetazoa"/>
</dbReference>
<evidence type="ECO:0000313" key="5">
    <source>
        <dbReference type="Proteomes" id="UP000007801"/>
    </source>
</evidence>
<dbReference type="InParanoid" id="B3LX14"/>
<feature type="compositionally biased region" description="Acidic residues" evidence="3">
    <location>
        <begin position="265"/>
        <end position="285"/>
    </location>
</feature>
<accession>B3LX14</accession>
<evidence type="ECO:0008006" key="6">
    <source>
        <dbReference type="Google" id="ProtNLM"/>
    </source>
</evidence>
<dbReference type="GO" id="GO:0007613">
    <property type="term" value="P:memory"/>
    <property type="evidence" value="ECO:0007669"/>
    <property type="project" value="EnsemblMetazoa"/>
</dbReference>
<dbReference type="Pfam" id="PF00956">
    <property type="entry name" value="NAP"/>
    <property type="match status" value="1"/>
</dbReference>
<evidence type="ECO:0000256" key="2">
    <source>
        <dbReference type="RuleBase" id="RU003876"/>
    </source>
</evidence>
<dbReference type="GeneID" id="6499103"/>
<dbReference type="KEGG" id="dan:6499103"/>
<evidence type="ECO:0000256" key="1">
    <source>
        <dbReference type="ARBA" id="ARBA00009947"/>
    </source>
</evidence>
<dbReference type="OrthoDB" id="27325at2759"/>
<dbReference type="STRING" id="7217.B3LX14"/>
<organism evidence="4 5">
    <name type="scientific">Drosophila ananassae</name>
    <name type="common">Fruit fly</name>
    <dbReference type="NCBI Taxonomy" id="7217"/>
    <lineage>
        <taxon>Eukaryota</taxon>
        <taxon>Metazoa</taxon>
        <taxon>Ecdysozoa</taxon>
        <taxon>Arthropoda</taxon>
        <taxon>Hexapoda</taxon>
        <taxon>Insecta</taxon>
        <taxon>Pterygota</taxon>
        <taxon>Neoptera</taxon>
        <taxon>Endopterygota</taxon>
        <taxon>Diptera</taxon>
        <taxon>Brachycera</taxon>
        <taxon>Muscomorpha</taxon>
        <taxon>Ephydroidea</taxon>
        <taxon>Drosophilidae</taxon>
        <taxon>Drosophila</taxon>
        <taxon>Sophophora</taxon>
    </lineage>
</organism>
<dbReference type="PhylomeDB" id="B3LX14"/>
<keyword evidence="5" id="KW-1185">Reference proteome</keyword>
<dbReference type="GO" id="GO:0042393">
    <property type="term" value="F:histone binding"/>
    <property type="evidence" value="ECO:0007669"/>
    <property type="project" value="EnsemblMetazoa"/>
</dbReference>
<dbReference type="EMBL" id="CH902617">
    <property type="protein sequence ID" value="EDV43853.1"/>
    <property type="molecule type" value="Genomic_DNA"/>
</dbReference>
<dbReference type="OMA" id="YFLNCLP"/>
<dbReference type="GO" id="GO:0005829">
    <property type="term" value="C:cytosol"/>
    <property type="evidence" value="ECO:0007669"/>
    <property type="project" value="EnsemblMetazoa"/>
</dbReference>
<dbReference type="PANTHER" id="PTHR11875">
    <property type="entry name" value="TESTIS-SPECIFIC Y-ENCODED PROTEIN"/>
    <property type="match status" value="1"/>
</dbReference>
<sequence length="291" mass="33945">MEAMRTRTTRIKCTTTCPKAEQNQDVKFSEDEKKTINELKQLYMETINLDVALQRDIYNMEKSYEDKHNLIFEKRKQILEEFRKQNHGDSTPNENVSNFWLKVLKASYTEFISKKDEKILASLCDIRARLFNDPVVKFDIEFHFDPNEYFTNPILTKTYFLNCLPDPDDPLSYDGAEIFKCEGCTIDWKSPKEREKKEEIEQSSFFDFFAPPLLPEDTEDPNYCDINAILQNDFELGFYLKERVIPKAVIFFTGEIADCQSSSDSESETDDTEDESDAGEEEEESSNGTDK</sequence>
<proteinExistence type="inferred from homology"/>
<evidence type="ECO:0000313" key="4">
    <source>
        <dbReference type="EMBL" id="EDV43853.1"/>
    </source>
</evidence>
<dbReference type="GO" id="GO:0016006">
    <property type="term" value="C:Nebenkern"/>
    <property type="evidence" value="ECO:0007669"/>
    <property type="project" value="EnsemblMetazoa"/>
</dbReference>
<comment type="similarity">
    <text evidence="1 2">Belongs to the nucleosome assembly protein (NAP) family.</text>
</comment>
<dbReference type="InterPro" id="IPR037231">
    <property type="entry name" value="NAP-like_sf"/>
</dbReference>
<dbReference type="InterPro" id="IPR002164">
    <property type="entry name" value="NAP_family"/>
</dbReference>
<name>B3LX14_DROAN</name>
<dbReference type="Proteomes" id="UP000007801">
    <property type="component" value="Unassembled WGS sequence"/>
</dbReference>
<dbReference type="GO" id="GO:0005634">
    <property type="term" value="C:nucleus"/>
    <property type="evidence" value="ECO:0007669"/>
    <property type="project" value="InterPro"/>
</dbReference>
<dbReference type="AlphaFoldDB" id="B3LX14"/>
<evidence type="ECO:0000256" key="3">
    <source>
        <dbReference type="SAM" id="MobiDB-lite"/>
    </source>
</evidence>
<dbReference type="Gene3D" id="1.20.5.1500">
    <property type="match status" value="1"/>
</dbReference>
<dbReference type="HOGENOM" id="CLU_038841_2_0_1"/>
<dbReference type="GO" id="GO:0006334">
    <property type="term" value="P:nucleosome assembly"/>
    <property type="evidence" value="ECO:0007669"/>
    <property type="project" value="EnsemblMetazoa"/>
</dbReference>
<dbReference type="SUPFAM" id="SSF143113">
    <property type="entry name" value="NAP-like"/>
    <property type="match status" value="1"/>
</dbReference>
<dbReference type="Gene3D" id="3.30.1120.90">
    <property type="entry name" value="Nucleosome assembly protein"/>
    <property type="match status" value="1"/>
</dbReference>
<dbReference type="GO" id="GO:0008049">
    <property type="term" value="P:male courtship behavior"/>
    <property type="evidence" value="ECO:0007669"/>
    <property type="project" value="EnsemblMetazoa"/>
</dbReference>
<dbReference type="eggNOG" id="KOG1507">
    <property type="taxonomic scope" value="Eukaryota"/>
</dbReference>
<reference evidence="4 5" key="1">
    <citation type="journal article" date="2007" name="Nature">
        <title>Evolution of genes and genomes on the Drosophila phylogeny.</title>
        <authorList>
            <consortium name="Drosophila 12 Genomes Consortium"/>
            <person name="Clark A.G."/>
            <person name="Eisen M.B."/>
            <person name="Smith D.R."/>
            <person name="Bergman C.M."/>
            <person name="Oliver B."/>
            <person name="Markow T.A."/>
            <person name="Kaufman T.C."/>
            <person name="Kellis M."/>
            <person name="Gelbart W."/>
            <person name="Iyer V.N."/>
            <person name="Pollard D.A."/>
            <person name="Sackton T.B."/>
            <person name="Larracuente A.M."/>
            <person name="Singh N.D."/>
            <person name="Abad J.P."/>
            <person name="Abt D.N."/>
            <person name="Adryan B."/>
            <person name="Aguade M."/>
            <person name="Akashi H."/>
            <person name="Anderson W.W."/>
            <person name="Aquadro C.F."/>
            <person name="Ardell D.H."/>
            <person name="Arguello R."/>
            <person name="Artieri C.G."/>
            <person name="Barbash D.A."/>
            <person name="Barker D."/>
            <person name="Barsanti P."/>
            <person name="Batterham P."/>
            <person name="Batzoglou S."/>
            <person name="Begun D."/>
            <person name="Bhutkar A."/>
            <person name="Blanco E."/>
            <person name="Bosak S.A."/>
            <person name="Bradley R.K."/>
            <person name="Brand A.D."/>
            <person name="Brent M.R."/>
            <person name="Brooks A.N."/>
            <person name="Brown R.H."/>
            <person name="Butlin R.K."/>
            <person name="Caggese C."/>
            <person name="Calvi B.R."/>
            <person name="Bernardo de Carvalho A."/>
            <person name="Caspi A."/>
            <person name="Castrezana S."/>
            <person name="Celniker S.E."/>
            <person name="Chang J.L."/>
            <person name="Chapple C."/>
            <person name="Chatterji S."/>
            <person name="Chinwalla A."/>
            <person name="Civetta A."/>
            <person name="Clifton S.W."/>
            <person name="Comeron J.M."/>
            <person name="Costello J.C."/>
            <person name="Coyne J.A."/>
            <person name="Daub J."/>
            <person name="David R.G."/>
            <person name="Delcher A.L."/>
            <person name="Delehaunty K."/>
            <person name="Do C.B."/>
            <person name="Ebling H."/>
            <person name="Edwards K."/>
            <person name="Eickbush T."/>
            <person name="Evans J.D."/>
            <person name="Filipski A."/>
            <person name="Findeiss S."/>
            <person name="Freyhult E."/>
            <person name="Fulton L."/>
            <person name="Fulton R."/>
            <person name="Garcia A.C."/>
            <person name="Gardiner A."/>
            <person name="Garfield D.A."/>
            <person name="Garvin B.E."/>
            <person name="Gibson G."/>
            <person name="Gilbert D."/>
            <person name="Gnerre S."/>
            <person name="Godfrey J."/>
            <person name="Good R."/>
            <person name="Gotea V."/>
            <person name="Gravely B."/>
            <person name="Greenberg A.J."/>
            <person name="Griffiths-Jones S."/>
            <person name="Gross S."/>
            <person name="Guigo R."/>
            <person name="Gustafson E.A."/>
            <person name="Haerty W."/>
            <person name="Hahn M.W."/>
            <person name="Halligan D.L."/>
            <person name="Halpern A.L."/>
            <person name="Halter G.M."/>
            <person name="Han M.V."/>
            <person name="Heger A."/>
            <person name="Hillier L."/>
            <person name="Hinrichs A.S."/>
            <person name="Holmes I."/>
            <person name="Hoskins R.A."/>
            <person name="Hubisz M.J."/>
            <person name="Hultmark D."/>
            <person name="Huntley M.A."/>
            <person name="Jaffe D.B."/>
            <person name="Jagadeeshan S."/>
            <person name="Jeck W.R."/>
            <person name="Johnson J."/>
            <person name="Jones C.D."/>
            <person name="Jordan W.C."/>
            <person name="Karpen G.H."/>
            <person name="Kataoka E."/>
            <person name="Keightley P.D."/>
            <person name="Kheradpour P."/>
            <person name="Kirkness E.F."/>
            <person name="Koerich L.B."/>
            <person name="Kristiansen K."/>
            <person name="Kudrna D."/>
            <person name="Kulathinal R.J."/>
            <person name="Kumar S."/>
            <person name="Kwok R."/>
            <person name="Lander E."/>
            <person name="Langley C.H."/>
            <person name="Lapoint R."/>
            <person name="Lazzaro B.P."/>
            <person name="Lee S.J."/>
            <person name="Levesque L."/>
            <person name="Li R."/>
            <person name="Lin C.F."/>
            <person name="Lin M.F."/>
            <person name="Lindblad-Toh K."/>
            <person name="Llopart A."/>
            <person name="Long M."/>
            <person name="Low L."/>
            <person name="Lozovsky E."/>
            <person name="Lu J."/>
            <person name="Luo M."/>
            <person name="Machado C.A."/>
            <person name="Makalowski W."/>
            <person name="Marzo M."/>
            <person name="Matsuda M."/>
            <person name="Matzkin L."/>
            <person name="McAllister B."/>
            <person name="McBride C.S."/>
            <person name="McKernan B."/>
            <person name="McKernan K."/>
            <person name="Mendez-Lago M."/>
            <person name="Minx P."/>
            <person name="Mollenhauer M.U."/>
            <person name="Montooth K."/>
            <person name="Mount S.M."/>
            <person name="Mu X."/>
            <person name="Myers E."/>
            <person name="Negre B."/>
            <person name="Newfeld S."/>
            <person name="Nielsen R."/>
            <person name="Noor M.A."/>
            <person name="O'Grady P."/>
            <person name="Pachter L."/>
            <person name="Papaceit M."/>
            <person name="Parisi M.J."/>
            <person name="Parisi M."/>
            <person name="Parts L."/>
            <person name="Pedersen J.S."/>
            <person name="Pesole G."/>
            <person name="Phillippy A.M."/>
            <person name="Ponting C.P."/>
            <person name="Pop M."/>
            <person name="Porcelli D."/>
            <person name="Powell J.R."/>
            <person name="Prohaska S."/>
            <person name="Pruitt K."/>
            <person name="Puig M."/>
            <person name="Quesneville H."/>
            <person name="Ram K.R."/>
            <person name="Rand D."/>
            <person name="Rasmussen M.D."/>
            <person name="Reed L.K."/>
            <person name="Reenan R."/>
            <person name="Reily A."/>
            <person name="Remington K.A."/>
            <person name="Rieger T.T."/>
            <person name="Ritchie M.G."/>
            <person name="Robin C."/>
            <person name="Rogers Y.H."/>
            <person name="Rohde C."/>
            <person name="Rozas J."/>
            <person name="Rubenfield M.J."/>
            <person name="Ruiz A."/>
            <person name="Russo S."/>
            <person name="Salzberg S.L."/>
            <person name="Sanchez-Gracia A."/>
            <person name="Saranga D.J."/>
            <person name="Sato H."/>
            <person name="Schaeffer S.W."/>
            <person name="Schatz M.C."/>
            <person name="Schlenke T."/>
            <person name="Schwartz R."/>
            <person name="Segarra C."/>
            <person name="Singh R.S."/>
            <person name="Sirot L."/>
            <person name="Sirota M."/>
            <person name="Sisneros N.B."/>
            <person name="Smith C.D."/>
            <person name="Smith T.F."/>
            <person name="Spieth J."/>
            <person name="Stage D.E."/>
            <person name="Stark A."/>
            <person name="Stephan W."/>
            <person name="Strausberg R.L."/>
            <person name="Strempel S."/>
            <person name="Sturgill D."/>
            <person name="Sutton G."/>
            <person name="Sutton G.G."/>
            <person name="Tao W."/>
            <person name="Teichmann S."/>
            <person name="Tobari Y.N."/>
            <person name="Tomimura Y."/>
            <person name="Tsolas J.M."/>
            <person name="Valente V.L."/>
            <person name="Venter E."/>
            <person name="Venter J.C."/>
            <person name="Vicario S."/>
            <person name="Vieira F.G."/>
            <person name="Vilella A.J."/>
            <person name="Villasante A."/>
            <person name="Walenz B."/>
            <person name="Wang J."/>
            <person name="Wasserman M."/>
            <person name="Watts T."/>
            <person name="Wilson D."/>
            <person name="Wilson R.K."/>
            <person name="Wing R.A."/>
            <person name="Wolfner M.F."/>
            <person name="Wong A."/>
            <person name="Wong G.K."/>
            <person name="Wu C.I."/>
            <person name="Wu G."/>
            <person name="Yamamoto D."/>
            <person name="Yang H.P."/>
            <person name="Yang S.P."/>
            <person name="Yorke J.A."/>
            <person name="Yoshida K."/>
            <person name="Zdobnov E."/>
            <person name="Zhang P."/>
            <person name="Zhang Y."/>
            <person name="Zimin A.V."/>
            <person name="Baldwin J."/>
            <person name="Abdouelleil A."/>
            <person name="Abdulkadir J."/>
            <person name="Abebe A."/>
            <person name="Abera B."/>
            <person name="Abreu J."/>
            <person name="Acer S.C."/>
            <person name="Aftuck L."/>
            <person name="Alexander A."/>
            <person name="An P."/>
            <person name="Anderson E."/>
            <person name="Anderson S."/>
            <person name="Arachi H."/>
            <person name="Azer M."/>
            <person name="Bachantsang P."/>
            <person name="Barry A."/>
            <person name="Bayul T."/>
            <person name="Berlin A."/>
            <person name="Bessette D."/>
            <person name="Bloom T."/>
            <person name="Blye J."/>
            <person name="Boguslavskiy L."/>
            <person name="Bonnet C."/>
            <person name="Boukhgalter B."/>
            <person name="Bourzgui I."/>
            <person name="Brown A."/>
            <person name="Cahill P."/>
            <person name="Channer S."/>
            <person name="Cheshatsang Y."/>
            <person name="Chuda L."/>
            <person name="Citroen M."/>
            <person name="Collymore A."/>
            <person name="Cooke P."/>
            <person name="Costello M."/>
            <person name="D'Aco K."/>
            <person name="Daza R."/>
            <person name="De Haan G."/>
            <person name="DeGray S."/>
            <person name="DeMaso C."/>
            <person name="Dhargay N."/>
            <person name="Dooley K."/>
            <person name="Dooley E."/>
            <person name="Doricent M."/>
            <person name="Dorje P."/>
            <person name="Dorjee K."/>
            <person name="Dupes A."/>
            <person name="Elong R."/>
            <person name="Falk J."/>
            <person name="Farina A."/>
            <person name="Faro S."/>
            <person name="Ferguson D."/>
            <person name="Fisher S."/>
            <person name="Foley C.D."/>
            <person name="Franke A."/>
            <person name="Friedrich D."/>
            <person name="Gadbois L."/>
            <person name="Gearin G."/>
            <person name="Gearin C.R."/>
            <person name="Giannoukos G."/>
            <person name="Goode T."/>
            <person name="Graham J."/>
            <person name="Grandbois E."/>
            <person name="Grewal S."/>
            <person name="Gyaltsen K."/>
            <person name="Hafez N."/>
            <person name="Hagos B."/>
            <person name="Hall J."/>
            <person name="Henson C."/>
            <person name="Hollinger A."/>
            <person name="Honan T."/>
            <person name="Huard M.D."/>
            <person name="Hughes L."/>
            <person name="Hurhula B."/>
            <person name="Husby M.E."/>
            <person name="Kamat A."/>
            <person name="Kanga B."/>
            <person name="Kashin S."/>
            <person name="Khazanovich D."/>
            <person name="Kisner P."/>
            <person name="Lance K."/>
            <person name="Lara M."/>
            <person name="Lee W."/>
            <person name="Lennon N."/>
            <person name="Letendre F."/>
            <person name="LeVine R."/>
            <person name="Lipovsky A."/>
            <person name="Liu X."/>
            <person name="Liu J."/>
            <person name="Liu S."/>
            <person name="Lokyitsang T."/>
            <person name="Lokyitsang Y."/>
            <person name="Lubonja R."/>
            <person name="Lui A."/>
            <person name="MacDonald P."/>
            <person name="Magnisalis V."/>
            <person name="Maru K."/>
            <person name="Matthews C."/>
            <person name="McCusker W."/>
            <person name="McDonough S."/>
            <person name="Mehta T."/>
            <person name="Meldrim J."/>
            <person name="Meneus L."/>
            <person name="Mihai O."/>
            <person name="Mihalev A."/>
            <person name="Mihova T."/>
            <person name="Mittelman R."/>
            <person name="Mlenga V."/>
            <person name="Montmayeur A."/>
            <person name="Mulrain L."/>
            <person name="Navidi A."/>
            <person name="Naylor J."/>
            <person name="Negash T."/>
            <person name="Nguyen T."/>
            <person name="Nguyen N."/>
            <person name="Nicol R."/>
            <person name="Norbu C."/>
            <person name="Norbu N."/>
            <person name="Novod N."/>
            <person name="O'Neill B."/>
            <person name="Osman S."/>
            <person name="Markiewicz E."/>
            <person name="Oyono O.L."/>
            <person name="Patti C."/>
            <person name="Phunkhang P."/>
            <person name="Pierre F."/>
            <person name="Priest M."/>
            <person name="Raghuraman S."/>
            <person name="Rege F."/>
            <person name="Reyes R."/>
            <person name="Rise C."/>
            <person name="Rogov P."/>
            <person name="Ross K."/>
            <person name="Ryan E."/>
            <person name="Settipalli S."/>
            <person name="Shea T."/>
            <person name="Sherpa N."/>
            <person name="Shi L."/>
            <person name="Shih D."/>
            <person name="Sparrow T."/>
            <person name="Spaulding J."/>
            <person name="Stalker J."/>
            <person name="Stange-Thomann N."/>
            <person name="Stavropoulos S."/>
            <person name="Stone C."/>
            <person name="Strader C."/>
            <person name="Tesfaye S."/>
            <person name="Thomson T."/>
            <person name="Thoulutsang Y."/>
            <person name="Thoulutsang D."/>
            <person name="Topham K."/>
            <person name="Topping I."/>
            <person name="Tsamla T."/>
            <person name="Vassiliev H."/>
            <person name="Vo A."/>
            <person name="Wangchuk T."/>
            <person name="Wangdi T."/>
            <person name="Weiand M."/>
            <person name="Wilkinson J."/>
            <person name="Wilson A."/>
            <person name="Yadav S."/>
            <person name="Young G."/>
            <person name="Yu Q."/>
            <person name="Zembek L."/>
            <person name="Zhong D."/>
            <person name="Zimmer A."/>
            <person name="Zwirko Z."/>
            <person name="Jaffe D.B."/>
            <person name="Alvarez P."/>
            <person name="Brockman W."/>
            <person name="Butler J."/>
            <person name="Chin C."/>
            <person name="Gnerre S."/>
            <person name="Grabherr M."/>
            <person name="Kleber M."/>
            <person name="Mauceli E."/>
            <person name="MacCallum I."/>
        </authorList>
    </citation>
    <scope>NUCLEOTIDE SEQUENCE [LARGE SCALE GENOMIC DNA]</scope>
    <source>
        <strain evidence="5">Tucson 14024-0371.13</strain>
    </source>
</reference>
<protein>
    <recommendedName>
        <fullName evidence="6">Nucleosome assembly protein 1-like 1</fullName>
    </recommendedName>
</protein>